<gene>
    <name evidence="1" type="ORF">CY34DRAFT_491577</name>
</gene>
<proteinExistence type="predicted"/>
<dbReference type="AlphaFoldDB" id="A0A0C9ZHB9"/>
<reference evidence="2" key="2">
    <citation type="submission" date="2015-01" db="EMBL/GenBank/DDBJ databases">
        <title>Evolutionary Origins and Diversification of the Mycorrhizal Mutualists.</title>
        <authorList>
            <consortium name="DOE Joint Genome Institute"/>
            <consortium name="Mycorrhizal Genomics Consortium"/>
            <person name="Kohler A."/>
            <person name="Kuo A."/>
            <person name="Nagy L.G."/>
            <person name="Floudas D."/>
            <person name="Copeland A."/>
            <person name="Barry K.W."/>
            <person name="Cichocki N."/>
            <person name="Veneault-Fourrey C."/>
            <person name="LaButti K."/>
            <person name="Lindquist E.A."/>
            <person name="Lipzen A."/>
            <person name="Lundell T."/>
            <person name="Morin E."/>
            <person name="Murat C."/>
            <person name="Riley R."/>
            <person name="Ohm R."/>
            <person name="Sun H."/>
            <person name="Tunlid A."/>
            <person name="Henrissat B."/>
            <person name="Grigoriev I.V."/>
            <person name="Hibbett D.S."/>
            <person name="Martin F."/>
        </authorList>
    </citation>
    <scope>NUCLEOTIDE SEQUENCE [LARGE SCALE GENOMIC DNA]</scope>
    <source>
        <strain evidence="2">UH-Slu-Lm8-n1</strain>
    </source>
</reference>
<dbReference type="Proteomes" id="UP000054485">
    <property type="component" value="Unassembled WGS sequence"/>
</dbReference>
<evidence type="ECO:0000313" key="1">
    <source>
        <dbReference type="EMBL" id="KIK36805.1"/>
    </source>
</evidence>
<dbReference type="InParanoid" id="A0A0C9ZHB9"/>
<dbReference type="HOGENOM" id="CLU_2387651_0_0_1"/>
<evidence type="ECO:0000313" key="2">
    <source>
        <dbReference type="Proteomes" id="UP000054485"/>
    </source>
</evidence>
<reference evidence="1 2" key="1">
    <citation type="submission" date="2014-04" db="EMBL/GenBank/DDBJ databases">
        <authorList>
            <consortium name="DOE Joint Genome Institute"/>
            <person name="Kuo A."/>
            <person name="Ruytinx J."/>
            <person name="Rineau F."/>
            <person name="Colpaert J."/>
            <person name="Kohler A."/>
            <person name="Nagy L.G."/>
            <person name="Floudas D."/>
            <person name="Copeland A."/>
            <person name="Barry K.W."/>
            <person name="Cichocki N."/>
            <person name="Veneault-Fourrey C."/>
            <person name="LaButti K."/>
            <person name="Lindquist E.A."/>
            <person name="Lipzen A."/>
            <person name="Lundell T."/>
            <person name="Morin E."/>
            <person name="Murat C."/>
            <person name="Sun H."/>
            <person name="Tunlid A."/>
            <person name="Henrissat B."/>
            <person name="Grigoriev I.V."/>
            <person name="Hibbett D.S."/>
            <person name="Martin F."/>
            <person name="Nordberg H.P."/>
            <person name="Cantor M.N."/>
            <person name="Hua S.X."/>
        </authorList>
    </citation>
    <scope>NUCLEOTIDE SEQUENCE [LARGE SCALE GENOMIC DNA]</scope>
    <source>
        <strain evidence="1 2">UH-Slu-Lm8-n1</strain>
    </source>
</reference>
<organism evidence="1 2">
    <name type="scientific">Suillus luteus UH-Slu-Lm8-n1</name>
    <dbReference type="NCBI Taxonomy" id="930992"/>
    <lineage>
        <taxon>Eukaryota</taxon>
        <taxon>Fungi</taxon>
        <taxon>Dikarya</taxon>
        <taxon>Basidiomycota</taxon>
        <taxon>Agaricomycotina</taxon>
        <taxon>Agaricomycetes</taxon>
        <taxon>Agaricomycetidae</taxon>
        <taxon>Boletales</taxon>
        <taxon>Suillineae</taxon>
        <taxon>Suillaceae</taxon>
        <taxon>Suillus</taxon>
    </lineage>
</organism>
<accession>A0A0C9ZHB9</accession>
<dbReference type="EMBL" id="KN835497">
    <property type="protein sequence ID" value="KIK36805.1"/>
    <property type="molecule type" value="Genomic_DNA"/>
</dbReference>
<name>A0A0C9ZHB9_9AGAM</name>
<protein>
    <submittedName>
        <fullName evidence="1">Uncharacterized protein</fullName>
    </submittedName>
</protein>
<sequence length="94" mass="11003">MKHPRVGMEIEANKSCLISTPRIVKRTNKVNMRPRDGAESMELIYQWCVISSKLLDPHELLCFIGVHLVPYRPSAYSHGPHRETRMNMLWRRST</sequence>
<keyword evidence="2" id="KW-1185">Reference proteome</keyword>